<keyword evidence="8 17" id="KW-0945">Host-virus interaction</keyword>
<protein>
    <recommendedName>
        <fullName evidence="4 17">Transcriptional activator protein</fullName>
        <shortName evidence="17">TrAP</shortName>
    </recommendedName>
</protein>
<comment type="similarity">
    <text evidence="3 17">Belongs to the geminiviridae transcriptional activator protein family.</text>
</comment>
<evidence type="ECO:0000256" key="6">
    <source>
        <dbReference type="ARBA" id="ARBA00022553"/>
    </source>
</evidence>
<keyword evidence="14 17" id="KW-0010">Activator</keyword>
<evidence type="ECO:0000256" key="16">
    <source>
        <dbReference type="ARBA" id="ARBA00023280"/>
    </source>
</evidence>
<evidence type="ECO:0000256" key="4">
    <source>
        <dbReference type="ARBA" id="ARBA00014388"/>
    </source>
</evidence>
<keyword evidence="10 17" id="KW-0479">Metal-binding</keyword>
<dbReference type="KEGG" id="vg:37619738"/>
<dbReference type="RefSeq" id="YP_009508314.1">
    <property type="nucleotide sequence ID" value="NC_038965.1"/>
</dbReference>
<evidence type="ECO:0000256" key="13">
    <source>
        <dbReference type="ARBA" id="ARBA00023125"/>
    </source>
</evidence>
<keyword evidence="12 17" id="KW-0862">Zinc</keyword>
<dbReference type="OrthoDB" id="11041at10239"/>
<dbReference type="GO" id="GO:0019028">
    <property type="term" value="C:viral capsid"/>
    <property type="evidence" value="ECO:0007669"/>
    <property type="project" value="InterPro"/>
</dbReference>
<evidence type="ECO:0000256" key="3">
    <source>
        <dbReference type="ARBA" id="ARBA00007672"/>
    </source>
</evidence>
<dbReference type="InterPro" id="IPR000942">
    <property type="entry name" value="Gemini_AL2"/>
</dbReference>
<proteinExistence type="inferred from homology"/>
<keyword evidence="20" id="KW-1185">Reference proteome</keyword>
<accession>A0A0K1YUS3</accession>
<organism evidence="19 20">
    <name type="scientific">Tomato chlorotic mottle Guyane virus</name>
    <dbReference type="NCBI Taxonomy" id="1701549"/>
    <lineage>
        <taxon>Viruses</taxon>
        <taxon>Monodnaviria</taxon>
        <taxon>Shotokuvirae</taxon>
        <taxon>Cressdnaviricota</taxon>
        <taxon>Repensiviricetes</taxon>
        <taxon>Geplafuvirales</taxon>
        <taxon>Geminiviridae</taxon>
        <taxon>Begomovirus</taxon>
        <taxon>Begomovirus solanumpallidiguyanense</taxon>
    </lineage>
</organism>
<dbReference type="GO" id="GO:0008270">
    <property type="term" value="F:zinc ion binding"/>
    <property type="evidence" value="ECO:0007669"/>
    <property type="project" value="UniProtKB-KW"/>
</dbReference>
<reference evidence="19 20" key="1">
    <citation type="journal article" date="2015" name="Arch. Virol.">
        <title>Tomato chlorotic mottle Guyane virus: a novel tomato-infecting bipartite begomovirus from French Guiana.</title>
        <authorList>
            <person name="Lett J.M."/>
            <person name="De Bruyn A."/>
            <person name="Hoareau M."/>
            <person name="Ouattara A."/>
            <person name="Claverie S."/>
            <person name="Dalmon A."/>
            <person name="Laplace D."/>
            <person name="Lefeuvre P."/>
            <person name="Hostachy B."/>
        </authorList>
    </citation>
    <scope>NUCLEOTIDE SEQUENCE [LARGE SCALE GENOMIC DNA]</scope>
    <source>
        <strain evidence="19">GF:Mon2:GF455:09</strain>
    </source>
</reference>
<feature type="region of interest" description="Disordered" evidence="18">
    <location>
        <begin position="74"/>
        <end position="130"/>
    </location>
</feature>
<feature type="compositionally biased region" description="Low complexity" evidence="18">
    <location>
        <begin position="118"/>
        <end position="130"/>
    </location>
</feature>
<keyword evidence="15 17" id="KW-1035">Host cytoplasm</keyword>
<keyword evidence="11 17" id="KW-0863">Zinc-finger</keyword>
<sequence>MQNSSSSTPPSIKPKHRACKRGRAIRRRRFDLECGCSIYQKIDCIGHGFTHRGTHHCTSGTEWRIYLGNNKSPVFQDIPRRGPQLHNNQSVPRPDPIQPQPQEEVGSSQGLPKLPSLDDISSSFWDDIFS</sequence>
<dbReference type="GO" id="GO:0030430">
    <property type="term" value="C:host cell cytoplasm"/>
    <property type="evidence" value="ECO:0007669"/>
    <property type="project" value="UniProtKB-SubCell"/>
</dbReference>
<evidence type="ECO:0000256" key="7">
    <source>
        <dbReference type="ARBA" id="ARBA00022562"/>
    </source>
</evidence>
<evidence type="ECO:0000256" key="12">
    <source>
        <dbReference type="ARBA" id="ARBA00022833"/>
    </source>
</evidence>
<comment type="domain">
    <text evidence="17">The zinc finger and the transactivation region are involved in PTGS suppression.</text>
</comment>
<dbReference type="GO" id="GO:0005198">
    <property type="term" value="F:structural molecule activity"/>
    <property type="evidence" value="ECO:0007669"/>
    <property type="project" value="InterPro"/>
</dbReference>
<keyword evidence="13 17" id="KW-0238">DNA-binding</keyword>
<evidence type="ECO:0000256" key="15">
    <source>
        <dbReference type="ARBA" id="ARBA00023200"/>
    </source>
</evidence>
<evidence type="ECO:0000256" key="2">
    <source>
        <dbReference type="ARBA" id="ARBA00004192"/>
    </source>
</evidence>
<keyword evidence="5 17" id="KW-0941">Suppressor of RNA silencing</keyword>
<evidence type="ECO:0000313" key="19">
    <source>
        <dbReference type="EMBL" id="AKZ17028.1"/>
    </source>
</evidence>
<keyword evidence="7 17" id="KW-1048">Host nucleus</keyword>
<evidence type="ECO:0000256" key="1">
    <source>
        <dbReference type="ARBA" id="ARBA00004147"/>
    </source>
</evidence>
<dbReference type="PRINTS" id="PR00230">
    <property type="entry name" value="GEMCOATAL2"/>
</dbReference>
<comment type="subunit">
    <text evidence="17">Monomer. Homodimer. Homooligomer. Self-interaction correlates with nuclear localization and efficient activation of transcription.</text>
</comment>
<evidence type="ECO:0000313" key="20">
    <source>
        <dbReference type="Proteomes" id="UP000241198"/>
    </source>
</evidence>
<feature type="region of interest" description="Disordered" evidence="18">
    <location>
        <begin position="1"/>
        <end position="21"/>
    </location>
</feature>
<evidence type="ECO:0000256" key="5">
    <source>
        <dbReference type="ARBA" id="ARBA00022463"/>
    </source>
</evidence>
<evidence type="ECO:0000256" key="9">
    <source>
        <dbReference type="ARBA" id="ARBA00022632"/>
    </source>
</evidence>
<evidence type="ECO:0000256" key="11">
    <source>
        <dbReference type="ARBA" id="ARBA00022771"/>
    </source>
</evidence>
<evidence type="ECO:0000256" key="8">
    <source>
        <dbReference type="ARBA" id="ARBA00022581"/>
    </source>
</evidence>
<dbReference type="GO" id="GO:0042025">
    <property type="term" value="C:host cell nucleus"/>
    <property type="evidence" value="ECO:0007669"/>
    <property type="project" value="UniProtKB-SubCell"/>
</dbReference>
<dbReference type="EMBL" id="KR263181">
    <property type="protein sequence ID" value="AKZ17028.1"/>
    <property type="molecule type" value="Genomic_DNA"/>
</dbReference>
<dbReference type="Pfam" id="PF01440">
    <property type="entry name" value="Gemini_AL2"/>
    <property type="match status" value="1"/>
</dbReference>
<dbReference type="GO" id="GO:0052170">
    <property type="term" value="P:symbiont-mediated suppression of host innate immune response"/>
    <property type="evidence" value="ECO:0007669"/>
    <property type="project" value="UniProtKB-KW"/>
</dbReference>
<dbReference type="GO" id="GO:0003677">
    <property type="term" value="F:DNA binding"/>
    <property type="evidence" value="ECO:0007669"/>
    <property type="project" value="UniProtKB-KW"/>
</dbReference>
<keyword evidence="16" id="KW-0899">Viral immunoevasion</keyword>
<evidence type="ECO:0000256" key="10">
    <source>
        <dbReference type="ARBA" id="ARBA00022723"/>
    </source>
</evidence>
<dbReference type="Proteomes" id="UP000241198">
    <property type="component" value="Genome"/>
</dbReference>
<dbReference type="GeneID" id="37619738"/>
<comment type="subcellular location">
    <subcellularLocation>
        <location evidence="2 17">Host cytoplasm</location>
    </subcellularLocation>
    <subcellularLocation>
        <location evidence="1 17">Host nucleus</location>
    </subcellularLocation>
</comment>
<name>A0A0K1YUS3_9GEMI</name>
<evidence type="ECO:0000256" key="18">
    <source>
        <dbReference type="SAM" id="MobiDB-lite"/>
    </source>
</evidence>
<evidence type="ECO:0000256" key="17">
    <source>
        <dbReference type="RuleBase" id="RU363028"/>
    </source>
</evidence>
<evidence type="ECO:0000256" key="14">
    <source>
        <dbReference type="ARBA" id="ARBA00023159"/>
    </source>
</evidence>
<keyword evidence="9" id="KW-1090">Inhibition of host innate immune response by virus</keyword>
<keyword evidence="6" id="KW-0597">Phosphoprotein</keyword>
<comment type="function">
    <text evidence="17">Strong activator of the late viral genes promoters. Acts as a suppressor of RNA-mediated gene silencing, also known as post-transcriptional gene silencing (PTGS), a mechanism of plant viral defense that limits the accumulation of viral RNAs. Also suppresses the host basal defense by interacting with and inhibiting SNF1 kinase, a key regulator of cell metabolism implicated in innate antiviral defense. Determines pathogenicity.</text>
</comment>
<feature type="compositionally biased region" description="Low complexity" evidence="18">
    <location>
        <begin position="1"/>
        <end position="10"/>
    </location>
</feature>